<organism evidence="2 3">
    <name type="scientific">Trichomonas vaginalis (strain ATCC PRA-98 / G3)</name>
    <dbReference type="NCBI Taxonomy" id="412133"/>
    <lineage>
        <taxon>Eukaryota</taxon>
        <taxon>Metamonada</taxon>
        <taxon>Parabasalia</taxon>
        <taxon>Trichomonadida</taxon>
        <taxon>Trichomonadidae</taxon>
        <taxon>Trichomonas</taxon>
    </lineage>
</organism>
<evidence type="ECO:0008006" key="4">
    <source>
        <dbReference type="Google" id="ProtNLM"/>
    </source>
</evidence>
<feature type="compositionally biased region" description="Polar residues" evidence="1">
    <location>
        <begin position="296"/>
        <end position="305"/>
    </location>
</feature>
<name>A2FV01_TRIV3</name>
<reference evidence="2" key="2">
    <citation type="journal article" date="2007" name="Science">
        <title>Draft genome sequence of the sexually transmitted pathogen Trichomonas vaginalis.</title>
        <authorList>
            <person name="Carlton J.M."/>
            <person name="Hirt R.P."/>
            <person name="Silva J.C."/>
            <person name="Delcher A.L."/>
            <person name="Schatz M."/>
            <person name="Zhao Q."/>
            <person name="Wortman J.R."/>
            <person name="Bidwell S.L."/>
            <person name="Alsmark U.C.M."/>
            <person name="Besteiro S."/>
            <person name="Sicheritz-Ponten T."/>
            <person name="Noel C.J."/>
            <person name="Dacks J.B."/>
            <person name="Foster P.G."/>
            <person name="Simillion C."/>
            <person name="Van de Peer Y."/>
            <person name="Miranda-Saavedra D."/>
            <person name="Barton G.J."/>
            <person name="Westrop G.D."/>
            <person name="Mueller S."/>
            <person name="Dessi D."/>
            <person name="Fiori P.L."/>
            <person name="Ren Q."/>
            <person name="Paulsen I."/>
            <person name="Zhang H."/>
            <person name="Bastida-Corcuera F.D."/>
            <person name="Simoes-Barbosa A."/>
            <person name="Brown M.T."/>
            <person name="Hayes R.D."/>
            <person name="Mukherjee M."/>
            <person name="Okumura C.Y."/>
            <person name="Schneider R."/>
            <person name="Smith A.J."/>
            <person name="Vanacova S."/>
            <person name="Villalvazo M."/>
            <person name="Haas B.J."/>
            <person name="Pertea M."/>
            <person name="Feldblyum T.V."/>
            <person name="Utterback T.R."/>
            <person name="Shu C.L."/>
            <person name="Osoegawa K."/>
            <person name="de Jong P.J."/>
            <person name="Hrdy I."/>
            <person name="Horvathova L."/>
            <person name="Zubacova Z."/>
            <person name="Dolezal P."/>
            <person name="Malik S.B."/>
            <person name="Logsdon J.M. Jr."/>
            <person name="Henze K."/>
            <person name="Gupta A."/>
            <person name="Wang C.C."/>
            <person name="Dunne R.L."/>
            <person name="Upcroft J.A."/>
            <person name="Upcroft P."/>
            <person name="White O."/>
            <person name="Salzberg S.L."/>
            <person name="Tang P."/>
            <person name="Chiu C.-H."/>
            <person name="Lee Y.-S."/>
            <person name="Embley T.M."/>
            <person name="Coombs G.H."/>
            <person name="Mottram J.C."/>
            <person name="Tachezy J."/>
            <person name="Fraser-Liggett C.M."/>
            <person name="Johnson P.J."/>
        </authorList>
    </citation>
    <scope>NUCLEOTIDE SEQUENCE [LARGE SCALE GENOMIC DNA]</scope>
    <source>
        <strain evidence="2">G3</strain>
    </source>
</reference>
<dbReference type="OrthoDB" id="10265211at2759"/>
<reference evidence="2" key="1">
    <citation type="submission" date="2006-10" db="EMBL/GenBank/DDBJ databases">
        <authorList>
            <person name="Amadeo P."/>
            <person name="Zhao Q."/>
            <person name="Wortman J."/>
            <person name="Fraser-Liggett C."/>
            <person name="Carlton J."/>
        </authorList>
    </citation>
    <scope>NUCLEOTIDE SEQUENCE</scope>
    <source>
        <strain evidence="2">G3</strain>
    </source>
</reference>
<evidence type="ECO:0000256" key="1">
    <source>
        <dbReference type="SAM" id="MobiDB-lite"/>
    </source>
</evidence>
<dbReference type="VEuPathDB" id="TrichDB:TVAGG3_1015930"/>
<dbReference type="InParanoid" id="A2FV01"/>
<keyword evidence="3" id="KW-1185">Reference proteome</keyword>
<protein>
    <recommendedName>
        <fullName evidence="4">Origin recognition complex subunit 3 winged helix C-terminal domain-containing protein</fullName>
    </recommendedName>
</protein>
<evidence type="ECO:0000313" key="3">
    <source>
        <dbReference type="Proteomes" id="UP000001542"/>
    </source>
</evidence>
<dbReference type="VEuPathDB" id="TrichDB:TVAG_256270"/>
<dbReference type="RefSeq" id="XP_001304193.1">
    <property type="nucleotide sequence ID" value="XM_001304192.1"/>
</dbReference>
<evidence type="ECO:0000313" key="2">
    <source>
        <dbReference type="EMBL" id="EAX91263.1"/>
    </source>
</evidence>
<accession>A2FV01</accession>
<sequence length="441" mass="50438">MSHVRILSENASKQPNDSCSKRYDAIMKDLNELQENFFKTDVERLVEKVMKFFDEQSQSPFPVIAHIMPPQDLSDALPFISALKKIEGVEFVDHQMHHIQNNRVILFHCTPPPSDIPRVTIFEKCFEYSILFDIFVSQILCFLFHRGISPDPKIIGILKSIISDRYPSFTFLFTIIRQSIFEYISSKDEADLVNIIDFNDFSEVKNILKEEDLPISLLIKLREDALQVSSQLLISEQLNPFLLKDATNYSYICSSELFESLKTALASKGDDYIQTAFKNYGSIIKSLPELPKKDTNPISMQPPKTKSSRMKQLMNASANSTEGVNRYSAFMQRLFIDLDPSAPNYMPVSNSATFNPRKSLNEALSDPENKSDTAIAYQILQEYEKSVSASEWMRAFQAKANIEDKALALSRFQVAVSELEYLGYTNQHSRKNAGFRHIIRV</sequence>
<gene>
    <name evidence="2" type="ORF">TVAG_256270</name>
</gene>
<proteinExistence type="predicted"/>
<dbReference type="Proteomes" id="UP000001542">
    <property type="component" value="Unassembled WGS sequence"/>
</dbReference>
<dbReference type="KEGG" id="tva:4748956"/>
<dbReference type="AlphaFoldDB" id="A2FV01"/>
<feature type="region of interest" description="Disordered" evidence="1">
    <location>
        <begin position="291"/>
        <end position="310"/>
    </location>
</feature>
<dbReference type="EMBL" id="DS114047">
    <property type="protein sequence ID" value="EAX91263.1"/>
    <property type="molecule type" value="Genomic_DNA"/>
</dbReference>